<evidence type="ECO:0000313" key="3">
    <source>
        <dbReference type="EMBL" id="KAJ4245493.1"/>
    </source>
</evidence>
<evidence type="ECO:0000256" key="1">
    <source>
        <dbReference type="SAM" id="Coils"/>
    </source>
</evidence>
<dbReference type="AlphaFoldDB" id="A0A9W8RKV4"/>
<comment type="caution">
    <text evidence="3">The sequence shown here is derived from an EMBL/GenBank/DDBJ whole genome shotgun (WGS) entry which is preliminary data.</text>
</comment>
<organism evidence="3 4">
    <name type="scientific">Fusarium torreyae</name>
    <dbReference type="NCBI Taxonomy" id="1237075"/>
    <lineage>
        <taxon>Eukaryota</taxon>
        <taxon>Fungi</taxon>
        <taxon>Dikarya</taxon>
        <taxon>Ascomycota</taxon>
        <taxon>Pezizomycotina</taxon>
        <taxon>Sordariomycetes</taxon>
        <taxon>Hypocreomycetidae</taxon>
        <taxon>Hypocreales</taxon>
        <taxon>Nectriaceae</taxon>
        <taxon>Fusarium</taxon>
    </lineage>
</organism>
<feature type="region of interest" description="Disordered" evidence="2">
    <location>
        <begin position="224"/>
        <end position="273"/>
    </location>
</feature>
<dbReference type="OrthoDB" id="5326588at2759"/>
<evidence type="ECO:0000256" key="2">
    <source>
        <dbReference type="SAM" id="MobiDB-lite"/>
    </source>
</evidence>
<keyword evidence="1" id="KW-0175">Coiled coil</keyword>
<dbReference type="EMBL" id="JAOQAZ010000046">
    <property type="protein sequence ID" value="KAJ4245493.1"/>
    <property type="molecule type" value="Genomic_DNA"/>
</dbReference>
<keyword evidence="4" id="KW-1185">Reference proteome</keyword>
<feature type="coiled-coil region" evidence="1">
    <location>
        <begin position="123"/>
        <end position="169"/>
    </location>
</feature>
<gene>
    <name evidence="3" type="ORF">NW762_014002</name>
</gene>
<feature type="compositionally biased region" description="Basic and acidic residues" evidence="2">
    <location>
        <begin position="291"/>
        <end position="315"/>
    </location>
</feature>
<accession>A0A9W8RKV4</accession>
<feature type="compositionally biased region" description="Basic residues" evidence="2">
    <location>
        <begin position="247"/>
        <end position="257"/>
    </location>
</feature>
<sequence>MYKGYKRRNAKLDHLDNNPPLYLKTTKIPLANDDFSTLHDGKAIQEVYSYLFDKWNTLNAVIDARRIHHKHFYSLNFDYGHQAYIDKLISQRHIVKLAMERAAKRVTQVLFEKEKWYGWVRDVQDEEEANRDKEQKKLKQEAALLKRHMKQLEARLNRMRQKEEQKRQDAFLEDAYRERMAMSEDETDDEAWDPIEDLEDDKWNRYIDLIKHFLWMDLSDLANDDPTSTDPPSSTEAPVPAEEPKALSRRNKKKRKAAASSSSSSARRDSIGGDEMALVGQMKLLAMQRKGQHDSEPDLKEPDKNNIETEEEMRKRLSQGVKKNLDSIAGMQLVGTLENPHETWDRTAPMSDDEVDSLIHDIREIKLLLFCRLILSQASLLPDALRANSVEEFLNDREVAKTDLRDLCLKIAEPTLQGIRDACADFARGDKADEELPSDDDDDDDETLEELLKGDRRYHHLNTHDWFGEKVLKEGSWGRWKKKIKKAKPLRTKVTICGKSIWNHASESAMSRDGWLQFSVMAKDCDLKHAIQLCRN</sequence>
<name>A0A9W8RKV4_9HYPO</name>
<feature type="region of interest" description="Disordered" evidence="2">
    <location>
        <begin position="288"/>
        <end position="316"/>
    </location>
</feature>
<protein>
    <submittedName>
        <fullName evidence="3">Uncharacterized protein</fullName>
    </submittedName>
</protein>
<proteinExistence type="predicted"/>
<evidence type="ECO:0000313" key="4">
    <source>
        <dbReference type="Proteomes" id="UP001152049"/>
    </source>
</evidence>
<reference evidence="3" key="1">
    <citation type="submission" date="2022-09" db="EMBL/GenBank/DDBJ databases">
        <title>Fusarium specimens isolated from Avocado Roots.</title>
        <authorList>
            <person name="Stajich J."/>
            <person name="Roper C."/>
            <person name="Heimlech-Rivalta G."/>
        </authorList>
    </citation>
    <scope>NUCLEOTIDE SEQUENCE</scope>
    <source>
        <strain evidence="3">CF00136</strain>
    </source>
</reference>
<dbReference type="Proteomes" id="UP001152049">
    <property type="component" value="Unassembled WGS sequence"/>
</dbReference>
<feature type="compositionally biased region" description="Low complexity" evidence="2">
    <location>
        <begin position="224"/>
        <end position="235"/>
    </location>
</feature>